<evidence type="ECO:0000313" key="2">
    <source>
        <dbReference type="EMBL" id="SFO88339.1"/>
    </source>
</evidence>
<dbReference type="STRING" id="604088.SAMN04488060_0517"/>
<protein>
    <submittedName>
        <fullName evidence="2">Uncharacterized protein</fullName>
    </submittedName>
</protein>
<evidence type="ECO:0000256" key="1">
    <source>
        <dbReference type="SAM" id="SignalP"/>
    </source>
</evidence>
<keyword evidence="1" id="KW-0732">Signal</keyword>
<gene>
    <name evidence="2" type="ORF">SAMN04488060_0517</name>
</gene>
<dbReference type="Proteomes" id="UP000199331">
    <property type="component" value="Unassembled WGS sequence"/>
</dbReference>
<proteinExistence type="predicted"/>
<evidence type="ECO:0000313" key="3">
    <source>
        <dbReference type="Proteomes" id="UP000199331"/>
    </source>
</evidence>
<dbReference type="OrthoDB" id="7508780at2"/>
<reference evidence="3" key="1">
    <citation type="submission" date="2016-10" db="EMBL/GenBank/DDBJ databases">
        <authorList>
            <person name="Varghese N."/>
            <person name="Submissions S."/>
        </authorList>
    </citation>
    <scope>NUCLEOTIDE SEQUENCE [LARGE SCALE GENOMIC DNA]</scope>
    <source>
        <strain evidence="3">CGMCC 1.7715</strain>
    </source>
</reference>
<feature type="chain" id="PRO_5011618990" evidence="1">
    <location>
        <begin position="29"/>
        <end position="238"/>
    </location>
</feature>
<dbReference type="PROSITE" id="PS51318">
    <property type="entry name" value="TAT"/>
    <property type="match status" value="1"/>
</dbReference>
<dbReference type="AlphaFoldDB" id="A0A1I5KTA4"/>
<dbReference type="InterPro" id="IPR006311">
    <property type="entry name" value="TAT_signal"/>
</dbReference>
<organism evidence="2 3">
    <name type="scientific">Qipengyuania nanhaisediminis</name>
    <dbReference type="NCBI Taxonomy" id="604088"/>
    <lineage>
        <taxon>Bacteria</taxon>
        <taxon>Pseudomonadati</taxon>
        <taxon>Pseudomonadota</taxon>
        <taxon>Alphaproteobacteria</taxon>
        <taxon>Sphingomonadales</taxon>
        <taxon>Erythrobacteraceae</taxon>
        <taxon>Qipengyuania</taxon>
    </lineage>
</organism>
<keyword evidence="3" id="KW-1185">Reference proteome</keyword>
<name>A0A1I5KTA4_9SPHN</name>
<dbReference type="EMBL" id="FOWZ01000001">
    <property type="protein sequence ID" value="SFO88339.1"/>
    <property type="molecule type" value="Genomic_DNA"/>
</dbReference>
<accession>A0A1I5KTA4</accession>
<sequence>MTDSKRRRVLRALGALALLPMGATHVIASPRKPVAFPQHPIRLRRKLVRSLRGGAAIEVVRDWSCKFEKLGAGARLSGQQVAVSVQVPPPLKAMAAIEEQRDASGFLPLELDRTGLIVDWSQGQGVGARQAVRQAIEMFDDAFANASERQTAADFVTNIGKTAAEMVSQIPQDLIYPVPGTRIDTRPVELSEGLSGSYEVAVTVEVDPVSGLLRTFERTVATTVGYTSRQSGEVWEIA</sequence>
<feature type="signal peptide" evidence="1">
    <location>
        <begin position="1"/>
        <end position="28"/>
    </location>
</feature>
<dbReference type="RefSeq" id="WP_090477017.1">
    <property type="nucleotide sequence ID" value="NZ_FOWZ01000001.1"/>
</dbReference>